<proteinExistence type="predicted"/>
<dbReference type="AlphaFoldDB" id="A0A392UKY3"/>
<evidence type="ECO:0000313" key="1">
    <source>
        <dbReference type="EMBL" id="MCI74132.1"/>
    </source>
</evidence>
<reference evidence="1 2" key="1">
    <citation type="journal article" date="2018" name="Front. Plant Sci.">
        <title>Red Clover (Trifolium pratense) and Zigzag Clover (T. medium) - A Picture of Genomic Similarities and Differences.</title>
        <authorList>
            <person name="Dluhosova J."/>
            <person name="Istvanek J."/>
            <person name="Nedelnik J."/>
            <person name="Repkova J."/>
        </authorList>
    </citation>
    <scope>NUCLEOTIDE SEQUENCE [LARGE SCALE GENOMIC DNA]</scope>
    <source>
        <strain evidence="2">cv. 10/8</strain>
        <tissue evidence="1">Leaf</tissue>
    </source>
</reference>
<accession>A0A392UKY3</accession>
<protein>
    <submittedName>
        <fullName evidence="1">Uncharacterized protein</fullName>
    </submittedName>
</protein>
<sequence length="66" mass="7190">MTPLSSLEPNSLKAFLKHSTISIDLNLEVTSIVVKVGPATTKGRRIVFLLPVKEEGDIMTQSLLDP</sequence>
<dbReference type="EMBL" id="LXQA010853923">
    <property type="protein sequence ID" value="MCI74132.1"/>
    <property type="molecule type" value="Genomic_DNA"/>
</dbReference>
<feature type="non-terminal residue" evidence="1">
    <location>
        <position position="66"/>
    </location>
</feature>
<comment type="caution">
    <text evidence="1">The sequence shown here is derived from an EMBL/GenBank/DDBJ whole genome shotgun (WGS) entry which is preliminary data.</text>
</comment>
<organism evidence="1 2">
    <name type="scientific">Trifolium medium</name>
    <dbReference type="NCBI Taxonomy" id="97028"/>
    <lineage>
        <taxon>Eukaryota</taxon>
        <taxon>Viridiplantae</taxon>
        <taxon>Streptophyta</taxon>
        <taxon>Embryophyta</taxon>
        <taxon>Tracheophyta</taxon>
        <taxon>Spermatophyta</taxon>
        <taxon>Magnoliopsida</taxon>
        <taxon>eudicotyledons</taxon>
        <taxon>Gunneridae</taxon>
        <taxon>Pentapetalae</taxon>
        <taxon>rosids</taxon>
        <taxon>fabids</taxon>
        <taxon>Fabales</taxon>
        <taxon>Fabaceae</taxon>
        <taxon>Papilionoideae</taxon>
        <taxon>50 kb inversion clade</taxon>
        <taxon>NPAAA clade</taxon>
        <taxon>Hologalegina</taxon>
        <taxon>IRL clade</taxon>
        <taxon>Trifolieae</taxon>
        <taxon>Trifolium</taxon>
    </lineage>
</organism>
<name>A0A392UKY3_9FABA</name>
<evidence type="ECO:0000313" key="2">
    <source>
        <dbReference type="Proteomes" id="UP000265520"/>
    </source>
</evidence>
<keyword evidence="2" id="KW-1185">Reference proteome</keyword>
<dbReference type="Proteomes" id="UP000265520">
    <property type="component" value="Unassembled WGS sequence"/>
</dbReference>